<dbReference type="EMBL" id="MASJ01000001">
    <property type="protein sequence ID" value="OCS88579.1"/>
    <property type="molecule type" value="Genomic_DNA"/>
</dbReference>
<feature type="transmembrane region" description="Helical" evidence="1">
    <location>
        <begin position="95"/>
        <end position="114"/>
    </location>
</feature>
<accession>A0A1C0YND5</accession>
<evidence type="ECO:0000313" key="3">
    <source>
        <dbReference type="Proteomes" id="UP000093199"/>
    </source>
</evidence>
<reference evidence="2 3" key="1">
    <citation type="submission" date="2016-07" db="EMBL/GenBank/DDBJ databases">
        <title>Caryophanon tenue genome sequencing.</title>
        <authorList>
            <person name="Verma A."/>
            <person name="Pal Y."/>
            <person name="Krishnamurthi S."/>
        </authorList>
    </citation>
    <scope>NUCLEOTIDE SEQUENCE [LARGE SCALE GENOMIC DNA]</scope>
    <source>
        <strain evidence="2 3">DSM 14152</strain>
    </source>
</reference>
<sequence>MNRATAPARHLLVTHRNWWLLHVAYIIVLIVTFVMWGVIGAMYFATTIETPWLADLLFLLYAGFIISLPGWWIHVRAAKTYPKPWRWIWSASAQLLYYVIAIVVMLIVMLCISYV</sequence>
<dbReference type="Proteomes" id="UP000093199">
    <property type="component" value="Unassembled WGS sequence"/>
</dbReference>
<dbReference type="RefSeq" id="WP_066542372.1">
    <property type="nucleotide sequence ID" value="NZ_MASJ01000001.1"/>
</dbReference>
<keyword evidence="1" id="KW-1133">Transmembrane helix</keyword>
<evidence type="ECO:0000313" key="2">
    <source>
        <dbReference type="EMBL" id="OCS88579.1"/>
    </source>
</evidence>
<keyword evidence="1" id="KW-0472">Membrane</keyword>
<comment type="caution">
    <text evidence="2">The sequence shown here is derived from an EMBL/GenBank/DDBJ whole genome shotgun (WGS) entry which is preliminary data.</text>
</comment>
<organism evidence="2 3">
    <name type="scientific">Caryophanon tenue</name>
    <dbReference type="NCBI Taxonomy" id="33978"/>
    <lineage>
        <taxon>Bacteria</taxon>
        <taxon>Bacillati</taxon>
        <taxon>Bacillota</taxon>
        <taxon>Bacilli</taxon>
        <taxon>Bacillales</taxon>
        <taxon>Caryophanaceae</taxon>
        <taxon>Caryophanon</taxon>
    </lineage>
</organism>
<feature type="transmembrane region" description="Helical" evidence="1">
    <location>
        <begin position="56"/>
        <end position="75"/>
    </location>
</feature>
<keyword evidence="3" id="KW-1185">Reference proteome</keyword>
<evidence type="ECO:0000256" key="1">
    <source>
        <dbReference type="SAM" id="Phobius"/>
    </source>
</evidence>
<protein>
    <submittedName>
        <fullName evidence="2">Uncharacterized protein</fullName>
    </submittedName>
</protein>
<dbReference type="STRING" id="33978.A6M13_01665"/>
<dbReference type="AlphaFoldDB" id="A0A1C0YND5"/>
<proteinExistence type="predicted"/>
<name>A0A1C0YND5_9BACL</name>
<gene>
    <name evidence="2" type="ORF">A6M13_01665</name>
</gene>
<feature type="transmembrane region" description="Helical" evidence="1">
    <location>
        <begin position="20"/>
        <end position="44"/>
    </location>
</feature>
<keyword evidence="1" id="KW-0812">Transmembrane</keyword>